<accession>C0NB23</accession>
<name>C0NB23_AJECG</name>
<reference evidence="1" key="1">
    <citation type="submission" date="2009-02" db="EMBL/GenBank/DDBJ databases">
        <title>The Genome Sequence of Ajellomyces capsulatus strain G186AR.</title>
        <authorList>
            <consortium name="The Broad Institute Genome Sequencing Platform"/>
            <person name="Champion M."/>
            <person name="Cuomo C."/>
            <person name="Ma L.-J."/>
            <person name="Henn M.R."/>
            <person name="Sil A."/>
            <person name="Goldman B."/>
            <person name="Young S.K."/>
            <person name="Kodira C.D."/>
            <person name="Zeng Q."/>
            <person name="Koehrsen M."/>
            <person name="Alvarado L."/>
            <person name="Berlin A."/>
            <person name="Borenstein D."/>
            <person name="Chen Z."/>
            <person name="Engels R."/>
            <person name="Freedman E."/>
            <person name="Gellesch M."/>
            <person name="Goldberg J."/>
            <person name="Griggs A."/>
            <person name="Gujja S."/>
            <person name="Heiman D."/>
            <person name="Hepburn T."/>
            <person name="Howarth C."/>
            <person name="Jen D."/>
            <person name="Larson L."/>
            <person name="Lewis B."/>
            <person name="Mehta T."/>
            <person name="Park D."/>
            <person name="Pearson M."/>
            <person name="Roberts A."/>
            <person name="Saif S."/>
            <person name="Shea T."/>
            <person name="Shenoy N."/>
            <person name="Sisk P."/>
            <person name="Stolte C."/>
            <person name="Sykes S."/>
            <person name="Walk T."/>
            <person name="White J."/>
            <person name="Yandava C."/>
            <person name="Klein B."/>
            <person name="McEwen J.G."/>
            <person name="Puccia R."/>
            <person name="Goldman G.H."/>
            <person name="Felipe M.S."/>
            <person name="Nino-Vega G."/>
            <person name="San-Blas G."/>
            <person name="Taylor J."/>
            <person name="Mendoza L."/>
            <person name="Galagan J."/>
            <person name="Nusbaum C."/>
            <person name="Birren B."/>
        </authorList>
    </citation>
    <scope>NUCLEOTIDE SEQUENCE</scope>
    <source>
        <strain evidence="1">G186AR</strain>
    </source>
</reference>
<dbReference type="EMBL" id="GG663363">
    <property type="protein sequence ID" value="EEH10864.1"/>
    <property type="molecule type" value="Genomic_DNA"/>
</dbReference>
<gene>
    <name evidence="1" type="ORF">HCBG_00319</name>
</gene>
<dbReference type="HOGENOM" id="CLU_1377756_0_0_1"/>
<protein>
    <submittedName>
        <fullName evidence="1">Uncharacterized protein</fullName>
    </submittedName>
</protein>
<sequence length="198" mass="21906">MDKGTRPLKKGDNCNRELQRYLYLEVAKKRSKMMEPHGRQYAEGSPDESWSINPYQNRNAFHMQAAIDGGKSAKSCQKSIAKVAGLEAIGFYQRGFVTHYHQAASRAIWHKALRAFYPDKAIVTVSNRPRRKRTAADISTTLLPLCNSRLSSGISTTIASNPILNAASFGSSGMENKLLRGTRDSLNREGPLGVFAMG</sequence>
<dbReference type="RefSeq" id="XP_045291344.1">
    <property type="nucleotide sequence ID" value="XM_045427369.1"/>
</dbReference>
<evidence type="ECO:0000313" key="1">
    <source>
        <dbReference type="EMBL" id="EEH10864.1"/>
    </source>
</evidence>
<evidence type="ECO:0000313" key="2">
    <source>
        <dbReference type="Proteomes" id="UP000001631"/>
    </source>
</evidence>
<dbReference type="AlphaFoldDB" id="C0NB23"/>
<proteinExistence type="predicted"/>
<dbReference type="InParanoid" id="C0NB23"/>
<keyword evidence="2" id="KW-1185">Reference proteome</keyword>
<dbReference type="GeneID" id="69033336"/>
<dbReference type="Proteomes" id="UP000001631">
    <property type="component" value="Unassembled WGS sequence"/>
</dbReference>
<organism evidence="1 2">
    <name type="scientific">Ajellomyces capsulatus (strain G186AR / H82 / ATCC MYA-2454 / RMSCC 2432)</name>
    <name type="common">Darling's disease fungus</name>
    <name type="synonym">Histoplasma capsulatum</name>
    <dbReference type="NCBI Taxonomy" id="447093"/>
    <lineage>
        <taxon>Eukaryota</taxon>
        <taxon>Fungi</taxon>
        <taxon>Dikarya</taxon>
        <taxon>Ascomycota</taxon>
        <taxon>Pezizomycotina</taxon>
        <taxon>Eurotiomycetes</taxon>
        <taxon>Eurotiomycetidae</taxon>
        <taxon>Onygenales</taxon>
        <taxon>Ajellomycetaceae</taxon>
        <taxon>Histoplasma</taxon>
    </lineage>
</organism>